<name>A0A7C5DGR7_UNCW3</name>
<organism evidence="1">
    <name type="scientific">candidate division WOR-3 bacterium</name>
    <dbReference type="NCBI Taxonomy" id="2052148"/>
    <lineage>
        <taxon>Bacteria</taxon>
        <taxon>Bacteria division WOR-3</taxon>
    </lineage>
</organism>
<accession>A0A7C5DGR7</accession>
<feature type="non-terminal residue" evidence="1">
    <location>
        <position position="83"/>
    </location>
</feature>
<dbReference type="SUPFAM" id="SSF88713">
    <property type="entry name" value="Glycoside hydrolase/deacetylase"/>
    <property type="match status" value="1"/>
</dbReference>
<dbReference type="InterPro" id="IPR011330">
    <property type="entry name" value="Glyco_hydro/deAcase_b/a-brl"/>
</dbReference>
<proteinExistence type="predicted"/>
<evidence type="ECO:0000313" key="1">
    <source>
        <dbReference type="EMBL" id="HHE04703.1"/>
    </source>
</evidence>
<dbReference type="AlphaFoldDB" id="A0A7C5DGR7"/>
<dbReference type="GO" id="GO:0005975">
    <property type="term" value="P:carbohydrate metabolic process"/>
    <property type="evidence" value="ECO:0007669"/>
    <property type="project" value="InterPro"/>
</dbReference>
<protein>
    <recommendedName>
        <fullName evidence="2">NodB homology domain-containing protein</fullName>
    </recommendedName>
</protein>
<gene>
    <name evidence="1" type="ORF">ENL19_01415</name>
</gene>
<sequence>MRSILLYHNIGRTFSPFGGVIHPNIFRKHLLFLKKKGGKFINIEEWIYGKDGIVISFDDGFAELYQFLPSIIEDFNVRPLVFL</sequence>
<comment type="caution">
    <text evidence="1">The sequence shown here is derived from an EMBL/GenBank/DDBJ whole genome shotgun (WGS) entry which is preliminary data.</text>
</comment>
<dbReference type="Gene3D" id="3.20.20.370">
    <property type="entry name" value="Glycoside hydrolase/deacetylase"/>
    <property type="match status" value="1"/>
</dbReference>
<dbReference type="Proteomes" id="UP000886110">
    <property type="component" value="Unassembled WGS sequence"/>
</dbReference>
<evidence type="ECO:0008006" key="2">
    <source>
        <dbReference type="Google" id="ProtNLM"/>
    </source>
</evidence>
<reference evidence="1" key="1">
    <citation type="journal article" date="2020" name="mSystems">
        <title>Genome- and Community-Level Interaction Insights into Carbon Utilization and Element Cycling Functions of Hydrothermarchaeota in Hydrothermal Sediment.</title>
        <authorList>
            <person name="Zhou Z."/>
            <person name="Liu Y."/>
            <person name="Xu W."/>
            <person name="Pan J."/>
            <person name="Luo Z.H."/>
            <person name="Li M."/>
        </authorList>
    </citation>
    <scope>NUCLEOTIDE SEQUENCE [LARGE SCALE GENOMIC DNA]</scope>
    <source>
        <strain evidence="1">HyVt-74</strain>
    </source>
</reference>
<dbReference type="EMBL" id="DRTB01000101">
    <property type="protein sequence ID" value="HHE04703.1"/>
    <property type="molecule type" value="Genomic_DNA"/>
</dbReference>